<proteinExistence type="inferred from homology"/>
<accession>A0A3D8IWY3</accession>
<dbReference type="Proteomes" id="UP000257067">
    <property type="component" value="Unassembled WGS sequence"/>
</dbReference>
<dbReference type="RefSeq" id="WP_104724633.1">
    <property type="nucleotide sequence ID" value="NZ_FZNE01000003.1"/>
</dbReference>
<comment type="caution">
    <text evidence="3">The sequence shown here is derived from an EMBL/GenBank/DDBJ whole genome shotgun (WGS) entry which is preliminary data.</text>
</comment>
<sequence length="135" mass="15582">MLDLTQSVASGLLKQIDSKTLSIKFTEGSLSEDKPCFVCDEENHEYVILSAHLLQQILQNMKQAQEERFAMSLEKDIANLMPLDFDDVLSVAKQKLEELNLDIAQVDTQLLAKTIKQEYPNLFFNFDDYLRRHND</sequence>
<dbReference type="InterPro" id="IPR019724">
    <property type="entry name" value="UPF0763"/>
</dbReference>
<evidence type="ECO:0000313" key="3">
    <source>
        <dbReference type="EMBL" id="RDU69415.1"/>
    </source>
</evidence>
<evidence type="ECO:0000256" key="1">
    <source>
        <dbReference type="HAMAP-Rule" id="MF_02110"/>
    </source>
</evidence>
<keyword evidence="2" id="KW-0175">Coiled coil</keyword>
<dbReference type="AlphaFoldDB" id="A0A3D8IWY3"/>
<protein>
    <recommendedName>
        <fullName evidence="1">UPF0763 protein CQA62_01850</fullName>
    </recommendedName>
</protein>
<dbReference type="OrthoDB" id="5324700at2"/>
<reference evidence="3 4" key="1">
    <citation type="submission" date="2018-04" db="EMBL/GenBank/DDBJ databases">
        <title>Novel Campyloabacter and Helicobacter Species and Strains.</title>
        <authorList>
            <person name="Mannion A.J."/>
            <person name="Shen Z."/>
            <person name="Fox J.G."/>
        </authorList>
    </citation>
    <scope>NUCLEOTIDE SEQUENCE [LARGE SCALE GENOMIC DNA]</scope>
    <source>
        <strain evidence="3 4">ATCC 700242</strain>
    </source>
</reference>
<dbReference type="EMBL" id="NXLU01000002">
    <property type="protein sequence ID" value="RDU69415.1"/>
    <property type="molecule type" value="Genomic_DNA"/>
</dbReference>
<keyword evidence="4" id="KW-1185">Reference proteome</keyword>
<gene>
    <name evidence="3" type="ORF">CQA62_01850</name>
</gene>
<feature type="coiled-coil region" evidence="2">
    <location>
        <begin position="54"/>
        <end position="109"/>
    </location>
</feature>
<dbReference type="HAMAP" id="MF_02110">
    <property type="entry name" value="UPF0763"/>
    <property type="match status" value="1"/>
</dbReference>
<evidence type="ECO:0000256" key="2">
    <source>
        <dbReference type="SAM" id="Coils"/>
    </source>
</evidence>
<organism evidence="3 4">
    <name type="scientific">Helicobacter cholecystus</name>
    <dbReference type="NCBI Taxonomy" id="45498"/>
    <lineage>
        <taxon>Bacteria</taxon>
        <taxon>Pseudomonadati</taxon>
        <taxon>Campylobacterota</taxon>
        <taxon>Epsilonproteobacteria</taxon>
        <taxon>Campylobacterales</taxon>
        <taxon>Helicobacteraceae</taxon>
        <taxon>Helicobacter</taxon>
    </lineage>
</organism>
<name>A0A3D8IWY3_9HELI</name>
<dbReference type="Pfam" id="PF10788">
    <property type="entry name" value="DUF2603"/>
    <property type="match status" value="1"/>
</dbReference>
<evidence type="ECO:0000313" key="4">
    <source>
        <dbReference type="Proteomes" id="UP000257067"/>
    </source>
</evidence>
<comment type="similarity">
    <text evidence="1">Belongs to the UPF0763 family.</text>
</comment>